<dbReference type="InterPro" id="IPR036188">
    <property type="entry name" value="FAD/NAD-bd_sf"/>
</dbReference>
<dbReference type="InterPro" id="IPR000172">
    <property type="entry name" value="GMC_OxRdtase_N"/>
</dbReference>
<dbReference type="InterPro" id="IPR012132">
    <property type="entry name" value="GMC_OxRdtase"/>
</dbReference>
<accession>A0A9Q0BDK1</accession>
<keyword evidence="4" id="KW-1185">Reference proteome</keyword>
<reference evidence="3" key="1">
    <citation type="journal article" date="2021" name="J Fungi (Basel)">
        <title>Genomic and Metabolomic Analyses of the Marine Fungus Emericellopsis cladophorae: Insights into Saltwater Adaptability Mechanisms and Its Biosynthetic Potential.</title>
        <authorList>
            <person name="Goncalves M.F.M."/>
            <person name="Hilario S."/>
            <person name="Van de Peer Y."/>
            <person name="Esteves A.C."/>
            <person name="Alves A."/>
        </authorList>
    </citation>
    <scope>NUCLEOTIDE SEQUENCE</scope>
    <source>
        <strain evidence="3">MUM 19.33</strain>
    </source>
</reference>
<dbReference type="GeneID" id="75831663"/>
<dbReference type="Proteomes" id="UP001055219">
    <property type="component" value="Unassembled WGS sequence"/>
</dbReference>
<comment type="caution">
    <text evidence="3">The sequence shown here is derived from an EMBL/GenBank/DDBJ whole genome shotgun (WGS) entry which is preliminary data.</text>
</comment>
<sequence>MSYRTDDGGLHTGLASSSDAEPLGVIYPRAGTLGGYATHNALITVYPHDSGWEKLATLTGDSAWSAANMRQYFKRLKSARYFPNAIDGHGFEGWLTTSVTDLGLVTKDIKLLTVIVSAESAMGKGFFGLVLSTVNGLGASAEVILAAGAFNTPQLLKLSRVGPKAELDAFDIPVVAGLPGVGTKLQDRYETTSLERRSLTLTSSKAVPLAATVTHVQ</sequence>
<dbReference type="RefSeq" id="XP_051362823.1">
    <property type="nucleotide sequence ID" value="XM_051505923.1"/>
</dbReference>
<comment type="similarity">
    <text evidence="1">Belongs to the GMC oxidoreductase family.</text>
</comment>
<dbReference type="PANTHER" id="PTHR11552:SF213">
    <property type="entry name" value="DEHYDROGENASE, PUTATIVE-RELATED"/>
    <property type="match status" value="1"/>
</dbReference>
<feature type="domain" description="Glucose-methanol-choline oxidoreductase N-terminal" evidence="2">
    <location>
        <begin position="139"/>
        <end position="189"/>
    </location>
</feature>
<dbReference type="OrthoDB" id="269227at2759"/>
<dbReference type="EMBL" id="JAGIXG020000017">
    <property type="protein sequence ID" value="KAI6781967.1"/>
    <property type="molecule type" value="Genomic_DNA"/>
</dbReference>
<reference evidence="3" key="2">
    <citation type="submission" date="2022-07" db="EMBL/GenBank/DDBJ databases">
        <authorList>
            <person name="Goncalves M.F.M."/>
            <person name="Hilario S."/>
            <person name="Van De Peer Y."/>
            <person name="Esteves A.C."/>
            <person name="Alves A."/>
        </authorList>
    </citation>
    <scope>NUCLEOTIDE SEQUENCE</scope>
    <source>
        <strain evidence="3">MUM 19.33</strain>
    </source>
</reference>
<dbReference type="SUPFAM" id="SSF51905">
    <property type="entry name" value="FAD/NAD(P)-binding domain"/>
    <property type="match status" value="1"/>
</dbReference>
<dbReference type="GO" id="GO:0050660">
    <property type="term" value="F:flavin adenine dinucleotide binding"/>
    <property type="evidence" value="ECO:0007669"/>
    <property type="project" value="InterPro"/>
</dbReference>
<dbReference type="GO" id="GO:0016614">
    <property type="term" value="F:oxidoreductase activity, acting on CH-OH group of donors"/>
    <property type="evidence" value="ECO:0007669"/>
    <property type="project" value="InterPro"/>
</dbReference>
<dbReference type="Pfam" id="PF00732">
    <property type="entry name" value="GMC_oxred_N"/>
    <property type="match status" value="1"/>
</dbReference>
<dbReference type="PANTHER" id="PTHR11552">
    <property type="entry name" value="GLUCOSE-METHANOL-CHOLINE GMC OXIDOREDUCTASE"/>
    <property type="match status" value="1"/>
</dbReference>
<protein>
    <recommendedName>
        <fullName evidence="2">Glucose-methanol-choline oxidoreductase N-terminal domain-containing protein</fullName>
    </recommendedName>
</protein>
<evidence type="ECO:0000259" key="2">
    <source>
        <dbReference type="Pfam" id="PF00732"/>
    </source>
</evidence>
<evidence type="ECO:0000313" key="4">
    <source>
        <dbReference type="Proteomes" id="UP001055219"/>
    </source>
</evidence>
<dbReference type="AlphaFoldDB" id="A0A9Q0BDK1"/>
<evidence type="ECO:0000256" key="1">
    <source>
        <dbReference type="ARBA" id="ARBA00010790"/>
    </source>
</evidence>
<organism evidence="3 4">
    <name type="scientific">Emericellopsis cladophorae</name>
    <dbReference type="NCBI Taxonomy" id="2686198"/>
    <lineage>
        <taxon>Eukaryota</taxon>
        <taxon>Fungi</taxon>
        <taxon>Dikarya</taxon>
        <taxon>Ascomycota</taxon>
        <taxon>Pezizomycotina</taxon>
        <taxon>Sordariomycetes</taxon>
        <taxon>Hypocreomycetidae</taxon>
        <taxon>Hypocreales</taxon>
        <taxon>Bionectriaceae</taxon>
        <taxon>Emericellopsis</taxon>
    </lineage>
</organism>
<dbReference type="Gene3D" id="3.50.50.60">
    <property type="entry name" value="FAD/NAD(P)-binding domain"/>
    <property type="match status" value="1"/>
</dbReference>
<name>A0A9Q0BDK1_9HYPO</name>
<evidence type="ECO:0000313" key="3">
    <source>
        <dbReference type="EMBL" id="KAI6781967.1"/>
    </source>
</evidence>
<gene>
    <name evidence="3" type="ORF">J7T54_005178</name>
</gene>
<proteinExistence type="inferred from homology"/>